<accession>A0ABP0YAN2</accession>
<dbReference type="PANTHER" id="PTHR45978">
    <property type="entry name" value="SPX DOMAIN-CONTAINING PROTEIN 3"/>
    <property type="match status" value="1"/>
</dbReference>
<dbReference type="InterPro" id="IPR004331">
    <property type="entry name" value="SPX_dom"/>
</dbReference>
<dbReference type="EMBL" id="OZ021737">
    <property type="protein sequence ID" value="CAK9317469.1"/>
    <property type="molecule type" value="Genomic_DNA"/>
</dbReference>
<reference evidence="2 3" key="1">
    <citation type="submission" date="2024-03" db="EMBL/GenBank/DDBJ databases">
        <authorList>
            <person name="Gkanogiannis A."/>
            <person name="Becerra Lopez-Lavalle L."/>
        </authorList>
    </citation>
    <scope>NUCLEOTIDE SEQUENCE [LARGE SCALE GENOMIC DNA]</scope>
</reference>
<feature type="domain" description="SPX" evidence="1">
    <location>
        <begin position="1"/>
        <end position="151"/>
    </location>
</feature>
<dbReference type="PANTHER" id="PTHR45978:SF3">
    <property type="entry name" value="SPX DOMAIN-CONTAINING PROTEIN 1-LIKE"/>
    <property type="match status" value="1"/>
</dbReference>
<dbReference type="InterPro" id="IPR031142">
    <property type="entry name" value="SPX_prot"/>
</dbReference>
<dbReference type="Proteomes" id="UP001642487">
    <property type="component" value="Chromosome 3"/>
</dbReference>
<evidence type="ECO:0000259" key="1">
    <source>
        <dbReference type="PROSITE" id="PS51382"/>
    </source>
</evidence>
<evidence type="ECO:0000313" key="3">
    <source>
        <dbReference type="Proteomes" id="UP001642487"/>
    </source>
</evidence>
<evidence type="ECO:0000313" key="2">
    <source>
        <dbReference type="EMBL" id="CAK9317469.1"/>
    </source>
</evidence>
<proteinExistence type="predicted"/>
<keyword evidence="3" id="KW-1185">Reference proteome</keyword>
<dbReference type="CDD" id="cd14481">
    <property type="entry name" value="SPX_AtSPX1_like"/>
    <property type="match status" value="1"/>
</dbReference>
<gene>
    <name evidence="2" type="ORF">CITCOLO1_LOCUS9374</name>
</gene>
<name>A0ABP0YAN2_9ROSI</name>
<dbReference type="PROSITE" id="PS51382">
    <property type="entry name" value="SPX"/>
    <property type="match status" value="1"/>
</dbReference>
<sequence length="259" mass="30147">MKFRKILCSMIESTLPEWRDEYISYKVLKKQLKLMYPDEDDGGNPKRPKLDGEASMEIFLNLLEEEVDKFNQFFEGKEEYYVIKWRLLQEKVAMVGDSNKMLMEVGRDIADFHGEMVLLENYSALNYTGLAKILKKYDKRSGELIRVPFIKKVLHQPFYSTDVLDKLLKECEIMLDILFFKKDISCAEAVNEEERGCSDPKTTTTTTTTESKEKVLNIPEDLAEIEYMESMYLKLTFSALNVLKEIRGGSSTIDVFSWL</sequence>
<organism evidence="2 3">
    <name type="scientific">Citrullus colocynthis</name>
    <name type="common">colocynth</name>
    <dbReference type="NCBI Taxonomy" id="252529"/>
    <lineage>
        <taxon>Eukaryota</taxon>
        <taxon>Viridiplantae</taxon>
        <taxon>Streptophyta</taxon>
        <taxon>Embryophyta</taxon>
        <taxon>Tracheophyta</taxon>
        <taxon>Spermatophyta</taxon>
        <taxon>Magnoliopsida</taxon>
        <taxon>eudicotyledons</taxon>
        <taxon>Gunneridae</taxon>
        <taxon>Pentapetalae</taxon>
        <taxon>rosids</taxon>
        <taxon>fabids</taxon>
        <taxon>Cucurbitales</taxon>
        <taxon>Cucurbitaceae</taxon>
        <taxon>Benincaseae</taxon>
        <taxon>Citrullus</taxon>
    </lineage>
</organism>
<dbReference type="Pfam" id="PF03105">
    <property type="entry name" value="SPX"/>
    <property type="match status" value="1"/>
</dbReference>
<protein>
    <recommendedName>
        <fullName evidence="1">SPX domain-containing protein</fullName>
    </recommendedName>
</protein>